<comment type="caution">
    <text evidence="4">The sequence shown here is derived from an EMBL/GenBank/DDBJ whole genome shotgun (WGS) entry which is preliminary data.</text>
</comment>
<dbReference type="EMBL" id="JALLKP010000005">
    <property type="protein sequence ID" value="KAK2195080.1"/>
    <property type="molecule type" value="Genomic_DNA"/>
</dbReference>
<keyword evidence="1" id="KW-0547">Nucleotide-binding</keyword>
<proteinExistence type="predicted"/>
<keyword evidence="4" id="KW-0378">Hydrolase</keyword>
<dbReference type="InterPro" id="IPR003959">
    <property type="entry name" value="ATPase_AAA_core"/>
</dbReference>
<protein>
    <submittedName>
        <fullName evidence="4">Bifunctional P-loop containing nucleoside triphosphate hydrolase/ATPase</fullName>
    </submittedName>
</protein>
<gene>
    <name evidence="4" type="ORF">BdWA1_003380</name>
</gene>
<name>A0AAD9PHS2_9APIC</name>
<dbReference type="Pfam" id="PF00004">
    <property type="entry name" value="AAA"/>
    <property type="match status" value="1"/>
</dbReference>
<accession>A0AAD9PHS2</accession>
<dbReference type="SUPFAM" id="SSF52540">
    <property type="entry name" value="P-loop containing nucleoside triphosphate hydrolases"/>
    <property type="match status" value="1"/>
</dbReference>
<dbReference type="InterPro" id="IPR050168">
    <property type="entry name" value="AAA_ATPase_domain"/>
</dbReference>
<dbReference type="GO" id="GO:0005524">
    <property type="term" value="F:ATP binding"/>
    <property type="evidence" value="ECO:0007669"/>
    <property type="project" value="UniProtKB-KW"/>
</dbReference>
<dbReference type="InterPro" id="IPR027417">
    <property type="entry name" value="P-loop_NTPase"/>
</dbReference>
<dbReference type="KEGG" id="bdw:94337677"/>
<dbReference type="AlphaFoldDB" id="A0AAD9PHS2"/>
<dbReference type="GeneID" id="94337677"/>
<evidence type="ECO:0000259" key="3">
    <source>
        <dbReference type="Pfam" id="PF00004"/>
    </source>
</evidence>
<keyword evidence="2" id="KW-0067">ATP-binding</keyword>
<sequence>MKGSIDLVYEFNCPGADNVERTLYRKLFGWMLQCSLDEERPQKLNLNLLGAEHVTRGQAIKFFSAMSRACAILKIDMSSVAVKFTNYTTCNTTSVTCSGDFGICTNNIKIKSHLLALPEPRNTIQERITFLVEPLISYRSALVEYGIECHVNALLCGKGSAYGLHQWIQHIQQSPIALQMHLATIRIEEMLSPYYGQSEFCLKGAFENALENRDQNITCICLYGVDYFTSGRRCHDELARRMLSTLLIILDGLDTKYSRQNSLIILATSECPLELLDDALTRPGRFNHIIDLNAIK</sequence>
<evidence type="ECO:0000313" key="4">
    <source>
        <dbReference type="EMBL" id="KAK2195080.1"/>
    </source>
</evidence>
<dbReference type="Proteomes" id="UP001214638">
    <property type="component" value="Unassembled WGS sequence"/>
</dbReference>
<evidence type="ECO:0000256" key="1">
    <source>
        <dbReference type="ARBA" id="ARBA00022741"/>
    </source>
</evidence>
<dbReference type="GO" id="GO:0016887">
    <property type="term" value="F:ATP hydrolysis activity"/>
    <property type="evidence" value="ECO:0007669"/>
    <property type="project" value="InterPro"/>
</dbReference>
<evidence type="ECO:0000313" key="5">
    <source>
        <dbReference type="Proteomes" id="UP001214638"/>
    </source>
</evidence>
<feature type="domain" description="ATPase AAA-type core" evidence="3">
    <location>
        <begin position="178"/>
        <end position="292"/>
    </location>
</feature>
<dbReference type="PANTHER" id="PTHR23077:SF171">
    <property type="entry name" value="NUCLEAR VALOSIN-CONTAINING PROTEIN-LIKE"/>
    <property type="match status" value="1"/>
</dbReference>
<keyword evidence="5" id="KW-1185">Reference proteome</keyword>
<dbReference type="PANTHER" id="PTHR23077">
    <property type="entry name" value="AAA-FAMILY ATPASE"/>
    <property type="match status" value="1"/>
</dbReference>
<evidence type="ECO:0000256" key="2">
    <source>
        <dbReference type="ARBA" id="ARBA00022840"/>
    </source>
</evidence>
<organism evidence="4 5">
    <name type="scientific">Babesia duncani</name>
    <dbReference type="NCBI Taxonomy" id="323732"/>
    <lineage>
        <taxon>Eukaryota</taxon>
        <taxon>Sar</taxon>
        <taxon>Alveolata</taxon>
        <taxon>Apicomplexa</taxon>
        <taxon>Aconoidasida</taxon>
        <taxon>Piroplasmida</taxon>
        <taxon>Babesiidae</taxon>
        <taxon>Babesia</taxon>
    </lineage>
</organism>
<reference evidence="4" key="1">
    <citation type="journal article" date="2023" name="Nat. Microbiol.">
        <title>Babesia duncani multi-omics identifies virulence factors and drug targets.</title>
        <authorList>
            <person name="Singh P."/>
            <person name="Lonardi S."/>
            <person name="Liang Q."/>
            <person name="Vydyam P."/>
            <person name="Khabirova E."/>
            <person name="Fang T."/>
            <person name="Gihaz S."/>
            <person name="Thekkiniath J."/>
            <person name="Munshi M."/>
            <person name="Abel S."/>
            <person name="Ciampossin L."/>
            <person name="Batugedara G."/>
            <person name="Gupta M."/>
            <person name="Lu X.M."/>
            <person name="Lenz T."/>
            <person name="Chakravarty S."/>
            <person name="Cornillot E."/>
            <person name="Hu Y."/>
            <person name="Ma W."/>
            <person name="Gonzalez L.M."/>
            <person name="Sanchez S."/>
            <person name="Estrada K."/>
            <person name="Sanchez-Flores A."/>
            <person name="Montero E."/>
            <person name="Harb O.S."/>
            <person name="Le Roch K.G."/>
            <person name="Mamoun C.B."/>
        </authorList>
    </citation>
    <scope>NUCLEOTIDE SEQUENCE</scope>
    <source>
        <strain evidence="4">WA1</strain>
    </source>
</reference>
<dbReference type="RefSeq" id="XP_067801923.1">
    <property type="nucleotide sequence ID" value="XM_067948392.1"/>
</dbReference>
<dbReference type="Gene3D" id="3.40.50.300">
    <property type="entry name" value="P-loop containing nucleotide triphosphate hydrolases"/>
    <property type="match status" value="1"/>
</dbReference>